<comment type="cofactor">
    <cofactor evidence="5">
        <name>Zn(2+)</name>
        <dbReference type="ChEBI" id="CHEBI:29105"/>
    </cofactor>
    <text evidence="5">Binds 1 zinc ion per subunit.</text>
</comment>
<evidence type="ECO:0000256" key="6">
    <source>
        <dbReference type="PROSITE-ProRule" id="PRU00333"/>
    </source>
</evidence>
<keyword evidence="4 5" id="KW-0862">Zinc</keyword>
<dbReference type="SUPFAM" id="SSF82282">
    <property type="entry name" value="Homocysteine S-methyltransferase"/>
    <property type="match status" value="1"/>
</dbReference>
<dbReference type="GO" id="GO:0009086">
    <property type="term" value="P:methionine biosynthetic process"/>
    <property type="evidence" value="ECO:0007669"/>
    <property type="project" value="InterPro"/>
</dbReference>
<keyword evidence="2 6" id="KW-0808">Transferase</keyword>
<keyword evidence="9" id="KW-1185">Reference proteome</keyword>
<dbReference type="Gene3D" id="3.20.20.330">
    <property type="entry name" value="Homocysteine-binding-like domain"/>
    <property type="match status" value="1"/>
</dbReference>
<evidence type="ECO:0000256" key="2">
    <source>
        <dbReference type="ARBA" id="ARBA00022679"/>
    </source>
</evidence>
<dbReference type="GO" id="GO:0008270">
    <property type="term" value="F:zinc ion binding"/>
    <property type="evidence" value="ECO:0007669"/>
    <property type="project" value="InterPro"/>
</dbReference>
<name>A0A840NHX3_9PSEU</name>
<dbReference type="GO" id="GO:0008898">
    <property type="term" value="F:S-adenosylmethionine-homocysteine S-methyltransferase activity"/>
    <property type="evidence" value="ECO:0007669"/>
    <property type="project" value="TreeGrafter"/>
</dbReference>
<evidence type="ECO:0000256" key="5">
    <source>
        <dbReference type="PIRSR" id="PIRSR037505-2"/>
    </source>
</evidence>
<dbReference type="NCBIfam" id="NF007020">
    <property type="entry name" value="PRK09485.1"/>
    <property type="match status" value="1"/>
</dbReference>
<dbReference type="PROSITE" id="PS50970">
    <property type="entry name" value="HCY"/>
    <property type="match status" value="1"/>
</dbReference>
<evidence type="ECO:0000313" key="8">
    <source>
        <dbReference type="EMBL" id="MBB5069793.1"/>
    </source>
</evidence>
<dbReference type="AlphaFoldDB" id="A0A840NHX3"/>
<protein>
    <submittedName>
        <fullName evidence="8">S-methylmethionine-dependent homocysteine/selenocysteine methylase</fullName>
    </submittedName>
</protein>
<gene>
    <name evidence="8" type="ORF">BJ969_002881</name>
</gene>
<comment type="caution">
    <text evidence="8">The sequence shown here is derived from an EMBL/GenBank/DDBJ whole genome shotgun (WGS) entry which is preliminary data.</text>
</comment>
<organism evidence="8 9">
    <name type="scientific">Saccharopolyspora gloriosae</name>
    <dbReference type="NCBI Taxonomy" id="455344"/>
    <lineage>
        <taxon>Bacteria</taxon>
        <taxon>Bacillati</taxon>
        <taxon>Actinomycetota</taxon>
        <taxon>Actinomycetes</taxon>
        <taxon>Pseudonocardiales</taxon>
        <taxon>Pseudonocardiaceae</taxon>
        <taxon>Saccharopolyspora</taxon>
    </lineage>
</organism>
<dbReference type="Proteomes" id="UP000580474">
    <property type="component" value="Unassembled WGS sequence"/>
</dbReference>
<dbReference type="RefSeq" id="WP_184479428.1">
    <property type="nucleotide sequence ID" value="NZ_JACHIV010000001.1"/>
</dbReference>
<feature type="domain" description="Hcy-binding" evidence="7">
    <location>
        <begin position="2"/>
        <end position="308"/>
    </location>
</feature>
<dbReference type="PANTHER" id="PTHR46015:SF1">
    <property type="entry name" value="HOMOCYSTEINE S-METHYLTRANSFERASE-LIKE ISOFORM 1"/>
    <property type="match status" value="1"/>
</dbReference>
<dbReference type="GO" id="GO:0033528">
    <property type="term" value="P:S-methylmethionine cycle"/>
    <property type="evidence" value="ECO:0007669"/>
    <property type="project" value="TreeGrafter"/>
</dbReference>
<dbReference type="InterPro" id="IPR036589">
    <property type="entry name" value="HCY_dom_sf"/>
</dbReference>
<feature type="binding site" evidence="6">
    <location>
        <position position="293"/>
    </location>
    <ligand>
        <name>Zn(2+)</name>
        <dbReference type="ChEBI" id="CHEBI:29105"/>
    </ligand>
</feature>
<accession>A0A840NHX3</accession>
<keyword evidence="1 6" id="KW-0489">Methyltransferase</keyword>
<sequence length="313" mass="32630">MSIAAQDLFRDGPRILDGGLATELEARGGDLSGGLWSARYLLEAPEKIVGAHEAFFAAGADVAKSAGYQASFEGFAAHGVGREQAAELMRRSVELAGEAAHLAPVRDQVSKTGAHRTGRLVAASVGPYGAMLADGSEYRGRYGLGHRELVAFHRPRMEAFAAAEPDLFALETVPDVDEAAALLDALDGLGVPAWLSYTISGGRTRAGQPLAEAFAVAAGRDDVLAVGINCCSPADATRAVPIAREVSGKPVVVYPNSGEGWDAEHQLWTGRSGFDAAHVTGWIADGAQLVGGCCRVTPADIAEVAAHLHPRPQ</sequence>
<evidence type="ECO:0000259" key="7">
    <source>
        <dbReference type="PROSITE" id="PS50970"/>
    </source>
</evidence>
<proteinExistence type="predicted"/>
<evidence type="ECO:0000256" key="3">
    <source>
        <dbReference type="ARBA" id="ARBA00022723"/>
    </source>
</evidence>
<dbReference type="InterPro" id="IPR051486">
    <property type="entry name" value="Hcy_S-methyltransferase"/>
</dbReference>
<dbReference type="PANTHER" id="PTHR46015">
    <property type="entry name" value="ZGC:172121"/>
    <property type="match status" value="1"/>
</dbReference>
<evidence type="ECO:0000313" key="9">
    <source>
        <dbReference type="Proteomes" id="UP000580474"/>
    </source>
</evidence>
<keyword evidence="3 5" id="KW-0479">Metal-binding</keyword>
<dbReference type="Pfam" id="PF02574">
    <property type="entry name" value="S-methyl_trans"/>
    <property type="match status" value="1"/>
</dbReference>
<reference evidence="8 9" key="1">
    <citation type="submission" date="2020-08" db="EMBL/GenBank/DDBJ databases">
        <title>Sequencing the genomes of 1000 actinobacteria strains.</title>
        <authorList>
            <person name="Klenk H.-P."/>
        </authorList>
    </citation>
    <scope>NUCLEOTIDE SEQUENCE [LARGE SCALE GENOMIC DNA]</scope>
    <source>
        <strain evidence="8 9">DSM 45582</strain>
    </source>
</reference>
<dbReference type="InterPro" id="IPR003726">
    <property type="entry name" value="HCY_dom"/>
</dbReference>
<feature type="binding site" evidence="5 6">
    <location>
        <position position="230"/>
    </location>
    <ligand>
        <name>Zn(2+)</name>
        <dbReference type="ChEBI" id="CHEBI:29105"/>
    </ligand>
</feature>
<dbReference type="EMBL" id="JACHIV010000001">
    <property type="protein sequence ID" value="MBB5069793.1"/>
    <property type="molecule type" value="Genomic_DNA"/>
</dbReference>
<evidence type="ECO:0000256" key="4">
    <source>
        <dbReference type="ARBA" id="ARBA00022833"/>
    </source>
</evidence>
<feature type="binding site" evidence="6">
    <location>
        <position position="294"/>
    </location>
    <ligand>
        <name>Zn(2+)</name>
        <dbReference type="ChEBI" id="CHEBI:29105"/>
    </ligand>
</feature>
<dbReference type="GO" id="GO:0032259">
    <property type="term" value="P:methylation"/>
    <property type="evidence" value="ECO:0007669"/>
    <property type="project" value="UniProtKB-KW"/>
</dbReference>
<evidence type="ECO:0000256" key="1">
    <source>
        <dbReference type="ARBA" id="ARBA00022603"/>
    </source>
</evidence>